<evidence type="ECO:0000313" key="3">
    <source>
        <dbReference type="Proteomes" id="UP001234495"/>
    </source>
</evidence>
<keyword evidence="1" id="KW-1133">Transmembrane helix</keyword>
<dbReference type="Proteomes" id="UP001234495">
    <property type="component" value="Unassembled WGS sequence"/>
</dbReference>
<name>A0ABT9ZDP2_9BACI</name>
<accession>A0ABT9ZDP2</accession>
<feature type="transmembrane region" description="Helical" evidence="1">
    <location>
        <begin position="6"/>
        <end position="28"/>
    </location>
</feature>
<keyword evidence="1" id="KW-0472">Membrane</keyword>
<evidence type="ECO:0000313" key="2">
    <source>
        <dbReference type="EMBL" id="MDQ0229941.1"/>
    </source>
</evidence>
<keyword evidence="1" id="KW-0812">Transmembrane</keyword>
<protein>
    <submittedName>
        <fullName evidence="2">Uncharacterized protein</fullName>
    </submittedName>
</protein>
<proteinExistence type="predicted"/>
<gene>
    <name evidence="2" type="ORF">J2S19_001193</name>
</gene>
<reference evidence="2 3" key="1">
    <citation type="submission" date="2023-07" db="EMBL/GenBank/DDBJ databases">
        <title>Genomic Encyclopedia of Type Strains, Phase IV (KMG-IV): sequencing the most valuable type-strain genomes for metagenomic binning, comparative biology and taxonomic classification.</title>
        <authorList>
            <person name="Goeker M."/>
        </authorList>
    </citation>
    <scope>NUCLEOTIDE SEQUENCE [LARGE SCALE GENOMIC DNA]</scope>
    <source>
        <strain evidence="2 3">DSM 29005</strain>
    </source>
</reference>
<evidence type="ECO:0000256" key="1">
    <source>
        <dbReference type="SAM" id="Phobius"/>
    </source>
</evidence>
<keyword evidence="3" id="KW-1185">Reference proteome</keyword>
<comment type="caution">
    <text evidence="2">The sequence shown here is derived from an EMBL/GenBank/DDBJ whole genome shotgun (WGS) entry which is preliminary data.</text>
</comment>
<organism evidence="2 3">
    <name type="scientific">Metabacillus malikii</name>
    <dbReference type="NCBI Taxonomy" id="1504265"/>
    <lineage>
        <taxon>Bacteria</taxon>
        <taxon>Bacillati</taxon>
        <taxon>Bacillota</taxon>
        <taxon>Bacilli</taxon>
        <taxon>Bacillales</taxon>
        <taxon>Bacillaceae</taxon>
        <taxon>Metabacillus</taxon>
    </lineage>
</organism>
<dbReference type="EMBL" id="JAUSUD010000004">
    <property type="protein sequence ID" value="MDQ0229941.1"/>
    <property type="molecule type" value="Genomic_DNA"/>
</dbReference>
<sequence>MTIMRFIPVIVFSLTAVSLLTYHGIEFVHSFSDYFKSK</sequence>